<dbReference type="AlphaFoldDB" id="A0A644SU14"/>
<sequence>MFSGEKMKVIRLFQDSLSYPINDIDKLLTLGVLFFFDAIFSLLPSITTALSQDFLTPILYFISNLIGFIIFIIAIGYITFIIKDTVDNKLDFPHLNLIKNFSKGIKVFFISIIYYIVPIVITILFSYIIGAYAIISEIITSFFSFGYETSIPTYSMVLSVHNIILVPIVAVILFIISTIFLIIAISRFSYYGDMKFALDLKAVIYDIGNITWKHYLISLIILCVILILILSIVIVIAVIPFFGFIILFLIILPFITIFWGRSVGLIYRKSKINK</sequence>
<protein>
    <recommendedName>
        <fullName evidence="3">Glycerophosphoryl diester phosphodiesterase membrane domain-containing protein</fullName>
    </recommendedName>
</protein>
<feature type="transmembrane region" description="Helical" evidence="1">
    <location>
        <begin position="107"/>
        <end position="135"/>
    </location>
</feature>
<feature type="transmembrane region" description="Helical" evidence="1">
    <location>
        <begin position="215"/>
        <end position="239"/>
    </location>
</feature>
<keyword evidence="1" id="KW-1133">Transmembrane helix</keyword>
<feature type="transmembrane region" description="Helical" evidence="1">
    <location>
        <begin position="58"/>
        <end position="82"/>
    </location>
</feature>
<keyword evidence="1" id="KW-0472">Membrane</keyword>
<evidence type="ECO:0008006" key="3">
    <source>
        <dbReference type="Google" id="ProtNLM"/>
    </source>
</evidence>
<feature type="transmembrane region" description="Helical" evidence="1">
    <location>
        <begin position="245"/>
        <end position="267"/>
    </location>
</feature>
<reference evidence="2" key="1">
    <citation type="submission" date="2019-08" db="EMBL/GenBank/DDBJ databases">
        <authorList>
            <person name="Kucharzyk K."/>
            <person name="Murdoch R.W."/>
            <person name="Higgins S."/>
            <person name="Loffler F."/>
        </authorList>
    </citation>
    <scope>NUCLEOTIDE SEQUENCE</scope>
</reference>
<proteinExistence type="predicted"/>
<dbReference type="InterPro" id="IPR025098">
    <property type="entry name" value="DUF4013"/>
</dbReference>
<feature type="transmembrane region" description="Helical" evidence="1">
    <location>
        <begin position="163"/>
        <end position="185"/>
    </location>
</feature>
<gene>
    <name evidence="2" type="ORF">SDC9_03710</name>
</gene>
<organism evidence="2">
    <name type="scientific">bioreactor metagenome</name>
    <dbReference type="NCBI Taxonomy" id="1076179"/>
    <lineage>
        <taxon>unclassified sequences</taxon>
        <taxon>metagenomes</taxon>
        <taxon>ecological metagenomes</taxon>
    </lineage>
</organism>
<comment type="caution">
    <text evidence="2">The sequence shown here is derived from an EMBL/GenBank/DDBJ whole genome shotgun (WGS) entry which is preliminary data.</text>
</comment>
<dbReference type="Pfam" id="PF13197">
    <property type="entry name" value="DUF4013"/>
    <property type="match status" value="1"/>
</dbReference>
<keyword evidence="1" id="KW-0812">Transmembrane</keyword>
<evidence type="ECO:0000256" key="1">
    <source>
        <dbReference type="SAM" id="Phobius"/>
    </source>
</evidence>
<dbReference type="EMBL" id="VSSQ01000006">
    <property type="protein sequence ID" value="MPL58179.1"/>
    <property type="molecule type" value="Genomic_DNA"/>
</dbReference>
<name>A0A644SU14_9ZZZZ</name>
<evidence type="ECO:0000313" key="2">
    <source>
        <dbReference type="EMBL" id="MPL58179.1"/>
    </source>
</evidence>
<accession>A0A644SU14</accession>
<feature type="transmembrane region" description="Helical" evidence="1">
    <location>
        <begin position="27"/>
        <end position="46"/>
    </location>
</feature>